<dbReference type="InterPro" id="IPR023561">
    <property type="entry name" value="Carbonic_anhydrase_a-class"/>
</dbReference>
<keyword evidence="7" id="KW-0732">Signal</keyword>
<dbReference type="EMBL" id="QXFV01002011">
    <property type="protein sequence ID" value="KAE8994332.1"/>
    <property type="molecule type" value="Genomic_DNA"/>
</dbReference>
<evidence type="ECO:0000313" key="12">
    <source>
        <dbReference type="Proteomes" id="UP000429607"/>
    </source>
</evidence>
<reference evidence="11 13" key="1">
    <citation type="submission" date="2018-08" db="EMBL/GenBank/DDBJ databases">
        <title>Genomic investigation of the strawberry pathogen Phytophthora fragariae indicates pathogenicity is determined by transcriptional variation in three key races.</title>
        <authorList>
            <person name="Adams T.M."/>
            <person name="Armitage A.D."/>
            <person name="Sobczyk M.K."/>
            <person name="Bates H.J."/>
            <person name="Dunwell J.M."/>
            <person name="Nellist C.F."/>
            <person name="Harrison R.J."/>
        </authorList>
    </citation>
    <scope>NUCLEOTIDE SEQUENCE [LARGE SCALE GENOMIC DNA]</scope>
    <source>
        <strain evidence="10 12">SCRP249</strain>
        <strain evidence="9 14">SCRP324</strain>
        <strain evidence="11 13">SCRP333</strain>
    </source>
</reference>
<evidence type="ECO:0000256" key="6">
    <source>
        <dbReference type="ARBA" id="ARBA00048348"/>
    </source>
</evidence>
<keyword evidence="4" id="KW-0862">Zinc</keyword>
<dbReference type="InterPro" id="IPR041891">
    <property type="entry name" value="Alpha_CA_prokaryot-like"/>
</dbReference>
<keyword evidence="13" id="KW-1185">Reference proteome</keyword>
<comment type="similarity">
    <text evidence="1">Belongs to the alpha-carbonic anhydrase family.</text>
</comment>
<comment type="caution">
    <text evidence="11">The sequence shown here is derived from an EMBL/GenBank/DDBJ whole genome shotgun (WGS) entry which is preliminary data.</text>
</comment>
<feature type="domain" description="Alpha-carbonic anhydrase" evidence="8">
    <location>
        <begin position="29"/>
        <end position="269"/>
    </location>
</feature>
<comment type="catalytic activity">
    <reaction evidence="6">
        <text>hydrogencarbonate + H(+) = CO2 + H2O</text>
        <dbReference type="Rhea" id="RHEA:10748"/>
        <dbReference type="ChEBI" id="CHEBI:15377"/>
        <dbReference type="ChEBI" id="CHEBI:15378"/>
        <dbReference type="ChEBI" id="CHEBI:16526"/>
        <dbReference type="ChEBI" id="CHEBI:17544"/>
        <dbReference type="EC" id="4.2.1.1"/>
    </reaction>
</comment>
<keyword evidence="5" id="KW-0456">Lyase</keyword>
<dbReference type="PANTHER" id="PTHR18952:SF265">
    <property type="entry name" value="CARBONIC ANHYDRASE"/>
    <property type="match status" value="1"/>
</dbReference>
<dbReference type="Proteomes" id="UP000435112">
    <property type="component" value="Unassembled WGS sequence"/>
</dbReference>
<evidence type="ECO:0000259" key="8">
    <source>
        <dbReference type="PROSITE" id="PS51144"/>
    </source>
</evidence>
<dbReference type="SMART" id="SM01057">
    <property type="entry name" value="Carb_anhydrase"/>
    <property type="match status" value="1"/>
</dbReference>
<dbReference type="CDD" id="cd03124">
    <property type="entry name" value="alpha_CA_prokaryotic_like"/>
    <property type="match status" value="1"/>
</dbReference>
<organism evidence="11 13">
    <name type="scientific">Phytophthora rubi</name>
    <dbReference type="NCBI Taxonomy" id="129364"/>
    <lineage>
        <taxon>Eukaryota</taxon>
        <taxon>Sar</taxon>
        <taxon>Stramenopiles</taxon>
        <taxon>Oomycota</taxon>
        <taxon>Peronosporomycetes</taxon>
        <taxon>Peronosporales</taxon>
        <taxon>Peronosporaceae</taxon>
        <taxon>Phytophthora</taxon>
    </lineage>
</organism>
<dbReference type="GO" id="GO:0004089">
    <property type="term" value="F:carbonate dehydratase activity"/>
    <property type="evidence" value="ECO:0007669"/>
    <property type="project" value="UniProtKB-EC"/>
</dbReference>
<evidence type="ECO:0000256" key="3">
    <source>
        <dbReference type="ARBA" id="ARBA00022723"/>
    </source>
</evidence>
<proteinExistence type="inferred from homology"/>
<gene>
    <name evidence="10" type="ORF">PR001_g20428</name>
    <name evidence="9" type="ORF">PR002_g21325</name>
    <name evidence="11" type="ORF">PR003_g23010</name>
</gene>
<dbReference type="Proteomes" id="UP000434957">
    <property type="component" value="Unassembled WGS sequence"/>
</dbReference>
<dbReference type="InterPro" id="IPR001148">
    <property type="entry name" value="CA_dom"/>
</dbReference>
<feature type="signal peptide" evidence="7">
    <location>
        <begin position="1"/>
        <end position="25"/>
    </location>
</feature>
<evidence type="ECO:0000256" key="4">
    <source>
        <dbReference type="ARBA" id="ARBA00022833"/>
    </source>
</evidence>
<dbReference type="Pfam" id="PF00194">
    <property type="entry name" value="Carb_anhydrase"/>
    <property type="match status" value="1"/>
</dbReference>
<dbReference type="OrthoDB" id="429145at2759"/>
<dbReference type="PROSITE" id="PS51144">
    <property type="entry name" value="ALPHA_CA_2"/>
    <property type="match status" value="1"/>
</dbReference>
<keyword evidence="3" id="KW-0479">Metal-binding</keyword>
<evidence type="ECO:0000313" key="9">
    <source>
        <dbReference type="EMBL" id="KAE8989864.1"/>
    </source>
</evidence>
<evidence type="ECO:0000256" key="7">
    <source>
        <dbReference type="SAM" id="SignalP"/>
    </source>
</evidence>
<evidence type="ECO:0000313" key="11">
    <source>
        <dbReference type="EMBL" id="KAE9299398.1"/>
    </source>
</evidence>
<dbReference type="Proteomes" id="UP000429607">
    <property type="component" value="Unassembled WGS sequence"/>
</dbReference>
<feature type="chain" id="PRO_5033524750" description="carbonic anhydrase" evidence="7">
    <location>
        <begin position="26"/>
        <end position="269"/>
    </location>
</feature>
<dbReference type="EMBL" id="QXFT01002368">
    <property type="protein sequence ID" value="KAE9299398.1"/>
    <property type="molecule type" value="Genomic_DNA"/>
</dbReference>
<dbReference type="GO" id="GO:0008270">
    <property type="term" value="F:zinc ion binding"/>
    <property type="evidence" value="ECO:0007669"/>
    <property type="project" value="InterPro"/>
</dbReference>
<evidence type="ECO:0000256" key="2">
    <source>
        <dbReference type="ARBA" id="ARBA00012925"/>
    </source>
</evidence>
<evidence type="ECO:0000313" key="13">
    <source>
        <dbReference type="Proteomes" id="UP000434957"/>
    </source>
</evidence>
<dbReference type="InterPro" id="IPR036398">
    <property type="entry name" value="CA_dom_sf"/>
</dbReference>
<dbReference type="EMBL" id="QXFU01002141">
    <property type="protein sequence ID" value="KAE8989864.1"/>
    <property type="molecule type" value="Genomic_DNA"/>
</dbReference>
<dbReference type="Gene3D" id="3.10.200.10">
    <property type="entry name" value="Alpha carbonic anhydrase"/>
    <property type="match status" value="1"/>
</dbReference>
<protein>
    <recommendedName>
        <fullName evidence="2">carbonic anhydrase</fullName>
        <ecNumber evidence="2">4.2.1.1</ecNumber>
    </recommendedName>
</protein>
<dbReference type="PANTHER" id="PTHR18952">
    <property type="entry name" value="CARBONIC ANHYDRASE"/>
    <property type="match status" value="1"/>
</dbReference>
<accession>A0A6A4CZ43</accession>
<evidence type="ECO:0000256" key="1">
    <source>
        <dbReference type="ARBA" id="ARBA00010718"/>
    </source>
</evidence>
<dbReference type="SUPFAM" id="SSF51069">
    <property type="entry name" value="Carbonic anhydrase"/>
    <property type="match status" value="1"/>
</dbReference>
<dbReference type="AlphaFoldDB" id="A0A6A4CZ43"/>
<dbReference type="EC" id="4.2.1.1" evidence="2"/>
<evidence type="ECO:0000313" key="14">
    <source>
        <dbReference type="Proteomes" id="UP000435112"/>
    </source>
</evidence>
<evidence type="ECO:0000313" key="10">
    <source>
        <dbReference type="EMBL" id="KAE8994332.1"/>
    </source>
</evidence>
<name>A0A6A4CZ43_9STRA</name>
<sequence length="269" mass="28645">MTKFFAVITALVACALSATSVTADGAEIAVWGYKHNDTSMASPQQWAEHYPTCGGSKQSPIDIEVSGDYNAETRSLTFSGECTHYNLTQSDEAFKAAVNGGSCAVSANNASYNMMQFHLHAPSDHTLNGEHLDGEVHFVHSNANGSALLVVGVFFKAVDGGATDAWAASVLDALDTVSMNTTVPMSITSYADLVNTAAESHGVFNYAGSLTTPPCSEIVDWWVVKEPVKISTTDLARLQSQLKELPITDDGKNARPVHPLNGRVVTAYL</sequence>
<evidence type="ECO:0000256" key="5">
    <source>
        <dbReference type="ARBA" id="ARBA00023239"/>
    </source>
</evidence>